<keyword evidence="2" id="KW-0378">Hydrolase</keyword>
<dbReference type="SUPFAM" id="SSF55811">
    <property type="entry name" value="Nudix"/>
    <property type="match status" value="1"/>
</dbReference>
<dbReference type="EMBL" id="MHOK01000005">
    <property type="protein sequence ID" value="OGZ62221.1"/>
    <property type="molecule type" value="Genomic_DNA"/>
</dbReference>
<dbReference type="CDD" id="cd02883">
    <property type="entry name" value="NUDIX_Hydrolase"/>
    <property type="match status" value="1"/>
</dbReference>
<comment type="caution">
    <text evidence="5">The sequence shown here is derived from an EMBL/GenBank/DDBJ whole genome shotgun (WGS) entry which is preliminary data.</text>
</comment>
<evidence type="ECO:0000259" key="4">
    <source>
        <dbReference type="PROSITE" id="PS51462"/>
    </source>
</evidence>
<dbReference type="InterPro" id="IPR015797">
    <property type="entry name" value="NUDIX_hydrolase-like_dom_sf"/>
</dbReference>
<dbReference type="PANTHER" id="PTHR43046">
    <property type="entry name" value="GDP-MANNOSE MANNOSYL HYDROLASE"/>
    <property type="match status" value="1"/>
</dbReference>
<dbReference type="PROSITE" id="PS51462">
    <property type="entry name" value="NUDIX"/>
    <property type="match status" value="1"/>
</dbReference>
<name>A0A1G2HJ21_9BACT</name>
<dbReference type="AlphaFoldDB" id="A0A1G2HJ21"/>
<evidence type="ECO:0000256" key="2">
    <source>
        <dbReference type="ARBA" id="ARBA00022801"/>
    </source>
</evidence>
<dbReference type="Gene3D" id="3.90.79.10">
    <property type="entry name" value="Nucleoside Triphosphate Pyrophosphohydrolase"/>
    <property type="match status" value="1"/>
</dbReference>
<accession>A0A1G2HJ21</accession>
<protein>
    <recommendedName>
        <fullName evidence="4">Nudix hydrolase domain-containing protein</fullName>
    </recommendedName>
</protein>
<evidence type="ECO:0000256" key="1">
    <source>
        <dbReference type="ARBA" id="ARBA00001946"/>
    </source>
</evidence>
<gene>
    <name evidence="5" type="ORF">A3F94_02745</name>
</gene>
<organism evidence="5 6">
    <name type="scientific">Candidatus Spechtbacteria bacterium RIFCSPLOWO2_12_FULL_38_22</name>
    <dbReference type="NCBI Taxonomy" id="1802165"/>
    <lineage>
        <taxon>Bacteria</taxon>
        <taxon>Candidatus Spechtiibacteriota</taxon>
    </lineage>
</organism>
<feature type="domain" description="Nudix hydrolase" evidence="4">
    <location>
        <begin position="1"/>
        <end position="153"/>
    </location>
</feature>
<feature type="compositionally biased region" description="Basic and acidic residues" evidence="3">
    <location>
        <begin position="57"/>
        <end position="67"/>
    </location>
</feature>
<dbReference type="GO" id="GO:0016787">
    <property type="term" value="F:hydrolase activity"/>
    <property type="evidence" value="ECO:0007669"/>
    <property type="project" value="UniProtKB-KW"/>
</dbReference>
<evidence type="ECO:0000256" key="3">
    <source>
        <dbReference type="SAM" id="MobiDB-lite"/>
    </source>
</evidence>
<reference evidence="5 6" key="1">
    <citation type="journal article" date="2016" name="Nat. Commun.">
        <title>Thousands of microbial genomes shed light on interconnected biogeochemical processes in an aquifer system.</title>
        <authorList>
            <person name="Anantharaman K."/>
            <person name="Brown C.T."/>
            <person name="Hug L.A."/>
            <person name="Sharon I."/>
            <person name="Castelle C.J."/>
            <person name="Probst A.J."/>
            <person name="Thomas B.C."/>
            <person name="Singh A."/>
            <person name="Wilkins M.J."/>
            <person name="Karaoz U."/>
            <person name="Brodie E.L."/>
            <person name="Williams K.H."/>
            <person name="Hubbard S.S."/>
            <person name="Banfield J.F."/>
        </authorList>
    </citation>
    <scope>NUCLEOTIDE SEQUENCE [LARGE SCALE GENOMIC DNA]</scope>
</reference>
<evidence type="ECO:0000313" key="5">
    <source>
        <dbReference type="EMBL" id="OGZ62221.1"/>
    </source>
</evidence>
<dbReference type="Pfam" id="PF00293">
    <property type="entry name" value="NUDIX"/>
    <property type="match status" value="1"/>
</dbReference>
<proteinExistence type="predicted"/>
<dbReference type="PANTHER" id="PTHR43046:SF14">
    <property type="entry name" value="MUTT_NUDIX FAMILY PROTEIN"/>
    <property type="match status" value="1"/>
</dbReference>
<dbReference type="Proteomes" id="UP000176770">
    <property type="component" value="Unassembled WGS sequence"/>
</dbReference>
<comment type="cofactor">
    <cofactor evidence="1">
        <name>Mg(2+)</name>
        <dbReference type="ChEBI" id="CHEBI:18420"/>
    </cofactor>
</comment>
<sequence length="164" mass="18799">MTAQQTKQPDMYQPGDNGKATAVLVLMPDPTNTYLGIPLVKDEKHPNPKWKLPGGRGEGEESPSKTGVRELLEETGVSVIQSQLFPLTEPEDRHTNTFFLYWTVLPQYQPLKDRGTVDKELVGFFSVEEVMEMVEREEFLRSHGKFLYPLFKYLRSQHPQFVTA</sequence>
<evidence type="ECO:0000313" key="6">
    <source>
        <dbReference type="Proteomes" id="UP000176770"/>
    </source>
</evidence>
<dbReference type="InterPro" id="IPR000086">
    <property type="entry name" value="NUDIX_hydrolase_dom"/>
</dbReference>
<feature type="region of interest" description="Disordered" evidence="3">
    <location>
        <begin position="45"/>
        <end position="67"/>
    </location>
</feature>